<reference evidence="1 2" key="1">
    <citation type="journal article" date="2019" name="Sci. Rep.">
        <title>Orb-weaving spider Araneus ventricosus genome elucidates the spidroin gene catalogue.</title>
        <authorList>
            <person name="Kono N."/>
            <person name="Nakamura H."/>
            <person name="Ohtoshi R."/>
            <person name="Moran D.A.P."/>
            <person name="Shinohara A."/>
            <person name="Yoshida Y."/>
            <person name="Fujiwara M."/>
            <person name="Mori M."/>
            <person name="Tomita M."/>
            <person name="Arakawa K."/>
        </authorList>
    </citation>
    <scope>NUCLEOTIDE SEQUENCE [LARGE SCALE GENOMIC DNA]</scope>
</reference>
<dbReference type="EMBL" id="BGPR01008993">
    <property type="protein sequence ID" value="GBN37305.1"/>
    <property type="molecule type" value="Genomic_DNA"/>
</dbReference>
<dbReference type="Proteomes" id="UP000499080">
    <property type="component" value="Unassembled WGS sequence"/>
</dbReference>
<name>A0A4Y2ND31_ARAVE</name>
<evidence type="ECO:0000313" key="2">
    <source>
        <dbReference type="Proteomes" id="UP000499080"/>
    </source>
</evidence>
<protein>
    <submittedName>
        <fullName evidence="1">Uncharacterized protein</fullName>
    </submittedName>
</protein>
<sequence length="75" mass="7966">MIDARIKAVKPFQSACSDSAPPPSSINLDSPTLAAVVYSNHRGDEWVGLFVPATTPIPASQQHGLPLKRMAPESP</sequence>
<comment type="caution">
    <text evidence="1">The sequence shown here is derived from an EMBL/GenBank/DDBJ whole genome shotgun (WGS) entry which is preliminary data.</text>
</comment>
<organism evidence="1 2">
    <name type="scientific">Araneus ventricosus</name>
    <name type="common">Orbweaver spider</name>
    <name type="synonym">Epeira ventricosa</name>
    <dbReference type="NCBI Taxonomy" id="182803"/>
    <lineage>
        <taxon>Eukaryota</taxon>
        <taxon>Metazoa</taxon>
        <taxon>Ecdysozoa</taxon>
        <taxon>Arthropoda</taxon>
        <taxon>Chelicerata</taxon>
        <taxon>Arachnida</taxon>
        <taxon>Araneae</taxon>
        <taxon>Araneomorphae</taxon>
        <taxon>Entelegynae</taxon>
        <taxon>Araneoidea</taxon>
        <taxon>Araneidae</taxon>
        <taxon>Araneus</taxon>
    </lineage>
</organism>
<gene>
    <name evidence="1" type="ORF">AVEN_67272_1</name>
</gene>
<keyword evidence="2" id="KW-1185">Reference proteome</keyword>
<evidence type="ECO:0000313" key="1">
    <source>
        <dbReference type="EMBL" id="GBN37305.1"/>
    </source>
</evidence>
<accession>A0A4Y2ND31</accession>
<dbReference type="AlphaFoldDB" id="A0A4Y2ND31"/>
<proteinExistence type="predicted"/>